<dbReference type="RefSeq" id="WP_067328797.1">
    <property type="nucleotide sequence ID" value="NZ_LNKT01000001.1"/>
</dbReference>
<accession>A0A151CKD3</accession>
<keyword evidence="1" id="KW-1133">Transmembrane helix</keyword>
<keyword evidence="3" id="KW-1185">Reference proteome</keyword>
<dbReference type="Proteomes" id="UP000075359">
    <property type="component" value="Unassembled WGS sequence"/>
</dbReference>
<protein>
    <submittedName>
        <fullName evidence="2">Uncharacterized protein</fullName>
    </submittedName>
</protein>
<sequence length="344" mass="39748">MRLGLYIFAALTLMGITAALTYTVNPNNYIVEFMGINFNFPVAVWVVLPMGLLLLFTAIHMIFYSLKSYFKLKKWQKDAATLDDALYWSLVNEPKEQKYAMEEIKGSAVLLGKSSLNVHDSVEGLNPRLSKVLNIINKIKAGEYVDLKENKISKVFSEGNEYLIQNRRNRLQHDPEFVEEVMKSSSQYSKPVQKEALDIFARKETFYKARKYARIFDAESLHVMLSRVVLEEDMGLTAEVLNDFVAALKLNCTDFVKIANVTKKVFSPAQNLALFKDYQSKYPKAQEAYLYLLFDYELIDEASAYLDEHEEHEFLKFRAFNELKKSHKKFKLEDLVNVNTICSK</sequence>
<evidence type="ECO:0000313" key="3">
    <source>
        <dbReference type="Proteomes" id="UP000075359"/>
    </source>
</evidence>
<comment type="caution">
    <text evidence="2">The sequence shown here is derived from an EMBL/GenBank/DDBJ whole genome shotgun (WGS) entry which is preliminary data.</text>
</comment>
<gene>
    <name evidence="2" type="ORF">AS592_11575</name>
</gene>
<dbReference type="OrthoDB" id="5338103at2"/>
<dbReference type="EMBL" id="LNKT01000001">
    <property type="protein sequence ID" value="KYJ87723.1"/>
    <property type="molecule type" value="Genomic_DNA"/>
</dbReference>
<name>A0A151CKD3_9BACT</name>
<dbReference type="AlphaFoldDB" id="A0A151CKD3"/>
<feature type="transmembrane region" description="Helical" evidence="1">
    <location>
        <begin position="43"/>
        <end position="66"/>
    </location>
</feature>
<proteinExistence type="predicted"/>
<keyword evidence="1" id="KW-0812">Transmembrane</keyword>
<reference evidence="2 3" key="1">
    <citation type="submission" date="2015-11" db="EMBL/GenBank/DDBJ databases">
        <title>Draft genome of Sulfurovum riftiae 1812E, a member of the Epsilonproteobacteria isolated from the tube of the deep-sea hydrothermal vent tubewom Riftia pachyptila.</title>
        <authorList>
            <person name="Vetriani C."/>
            <person name="Giovannelli D."/>
        </authorList>
    </citation>
    <scope>NUCLEOTIDE SEQUENCE [LARGE SCALE GENOMIC DNA]</scope>
    <source>
        <strain evidence="2 3">1812E</strain>
    </source>
</reference>
<evidence type="ECO:0000256" key="1">
    <source>
        <dbReference type="SAM" id="Phobius"/>
    </source>
</evidence>
<evidence type="ECO:0000313" key="2">
    <source>
        <dbReference type="EMBL" id="KYJ87723.1"/>
    </source>
</evidence>
<dbReference type="STRING" id="1630136.AS592_11575"/>
<organism evidence="2 3">
    <name type="scientific">Sulfurovum riftiae</name>
    <dbReference type="NCBI Taxonomy" id="1630136"/>
    <lineage>
        <taxon>Bacteria</taxon>
        <taxon>Pseudomonadati</taxon>
        <taxon>Campylobacterota</taxon>
        <taxon>Epsilonproteobacteria</taxon>
        <taxon>Campylobacterales</taxon>
        <taxon>Sulfurovaceae</taxon>
        <taxon>Sulfurovum</taxon>
    </lineage>
</organism>
<keyword evidence="1" id="KW-0472">Membrane</keyword>